<evidence type="ECO:0000313" key="3">
    <source>
        <dbReference type="EMBL" id="WSD21298.1"/>
    </source>
</evidence>
<keyword evidence="4" id="KW-1185">Reference proteome</keyword>
<dbReference type="RefSeq" id="WP_326757336.1">
    <property type="nucleotide sequence ID" value="NZ_CP109135.1"/>
</dbReference>
<evidence type="ECO:0000313" key="2">
    <source>
        <dbReference type="EMBL" id="WSD11751.1"/>
    </source>
</evidence>
<reference evidence="3 4" key="1">
    <citation type="submission" date="2022-10" db="EMBL/GenBank/DDBJ databases">
        <title>The complete genomes of actinobacterial strains from the NBC collection.</title>
        <authorList>
            <person name="Joergensen T.S."/>
            <person name="Alvarez Arevalo M."/>
            <person name="Sterndorff E.B."/>
            <person name="Faurdal D."/>
            <person name="Vuksanovic O."/>
            <person name="Mourched A.-S."/>
            <person name="Charusanti P."/>
            <person name="Shaw S."/>
            <person name="Blin K."/>
            <person name="Weber T."/>
        </authorList>
    </citation>
    <scope>NUCLEOTIDE SEQUENCE [LARGE SCALE GENOMIC DNA]</scope>
    <source>
        <strain evidence="3 4">NBC 01752</strain>
    </source>
</reference>
<gene>
    <name evidence="2" type="ORF">OHB35_00120</name>
    <name evidence="3" type="ORF">OHB35_53215</name>
</gene>
<protein>
    <submittedName>
        <fullName evidence="3">Uncharacterized protein</fullName>
    </submittedName>
</protein>
<evidence type="ECO:0000256" key="1">
    <source>
        <dbReference type="SAM" id="MobiDB-lite"/>
    </source>
</evidence>
<evidence type="ECO:0000313" key="4">
    <source>
        <dbReference type="Proteomes" id="UP001340816"/>
    </source>
</evidence>
<feature type="region of interest" description="Disordered" evidence="1">
    <location>
        <begin position="73"/>
        <end position="155"/>
    </location>
</feature>
<organism evidence="3 4">
    <name type="scientific">Streptomyces phaeochromogenes</name>
    <dbReference type="NCBI Taxonomy" id="1923"/>
    <lineage>
        <taxon>Bacteria</taxon>
        <taxon>Bacillati</taxon>
        <taxon>Actinomycetota</taxon>
        <taxon>Actinomycetes</taxon>
        <taxon>Kitasatosporales</taxon>
        <taxon>Streptomycetaceae</taxon>
        <taxon>Streptomyces</taxon>
        <taxon>Streptomyces phaeochromogenes group</taxon>
    </lineage>
</organism>
<dbReference type="EMBL" id="CP109135">
    <property type="protein sequence ID" value="WSD11751.1"/>
    <property type="molecule type" value="Genomic_DNA"/>
</dbReference>
<feature type="compositionally biased region" description="Low complexity" evidence="1">
    <location>
        <begin position="142"/>
        <end position="155"/>
    </location>
</feature>
<dbReference type="Proteomes" id="UP001340816">
    <property type="component" value="Chromosome"/>
</dbReference>
<sequence>MPEHVDFFEAIVTAYPDDADHAPLLQDPVHARVARAGDVADGDLILAAVSLHGTDYFNDQYTAHPEPYKPTADAACAATSPTSPARWSCSPTVTPGRPATRGSPTPWSSSSPSGPCATGPRRSDGTPCPAPRTRLRCPASPPTTTWTPSSRGRNG</sequence>
<dbReference type="EMBL" id="CP109135">
    <property type="protein sequence ID" value="WSD21298.1"/>
    <property type="molecule type" value="Genomic_DNA"/>
</dbReference>
<accession>A0ABZ1HRR7</accession>
<name>A0ABZ1HRR7_STRPH</name>
<proteinExistence type="predicted"/>
<feature type="compositionally biased region" description="Low complexity" evidence="1">
    <location>
        <begin position="73"/>
        <end position="85"/>
    </location>
</feature>
<feature type="compositionally biased region" description="Low complexity" evidence="1">
    <location>
        <begin position="100"/>
        <end position="120"/>
    </location>
</feature>